<dbReference type="InterPro" id="IPR036938">
    <property type="entry name" value="PAP2/HPO_sf"/>
</dbReference>
<protein>
    <submittedName>
        <fullName evidence="2">Phosphoesterase</fullName>
    </submittedName>
</protein>
<feature type="transmembrane region" description="Helical" evidence="1">
    <location>
        <begin position="9"/>
        <end position="27"/>
    </location>
</feature>
<keyword evidence="3" id="KW-1185">Reference proteome</keyword>
<evidence type="ECO:0000313" key="3">
    <source>
        <dbReference type="Proteomes" id="UP000257144"/>
    </source>
</evidence>
<evidence type="ECO:0000313" key="2">
    <source>
        <dbReference type="EMBL" id="RDU35813.1"/>
    </source>
</evidence>
<feature type="transmembrane region" description="Helical" evidence="1">
    <location>
        <begin position="47"/>
        <end position="69"/>
    </location>
</feature>
<feature type="transmembrane region" description="Helical" evidence="1">
    <location>
        <begin position="76"/>
        <end position="98"/>
    </location>
</feature>
<keyword evidence="1" id="KW-1133">Transmembrane helix</keyword>
<reference evidence="2 3" key="1">
    <citation type="submission" date="2018-07" db="EMBL/GenBank/DDBJ databases">
        <title>Bacillus sp. YLB-04 draft genome sequence.</title>
        <authorList>
            <person name="Yu L."/>
            <person name="Tang X."/>
        </authorList>
    </citation>
    <scope>NUCLEOTIDE SEQUENCE [LARGE SCALE GENOMIC DNA]</scope>
    <source>
        <strain evidence="2 3">YLB-04</strain>
    </source>
</reference>
<feature type="transmembrane region" description="Helical" evidence="1">
    <location>
        <begin position="125"/>
        <end position="145"/>
    </location>
</feature>
<feature type="transmembrane region" description="Helical" evidence="1">
    <location>
        <begin position="181"/>
        <end position="199"/>
    </location>
</feature>
<gene>
    <name evidence="2" type="ORF">DRW41_16915</name>
</gene>
<keyword evidence="1" id="KW-0812">Transmembrane</keyword>
<proteinExistence type="predicted"/>
<evidence type="ECO:0000256" key="1">
    <source>
        <dbReference type="SAM" id="Phobius"/>
    </source>
</evidence>
<dbReference type="RefSeq" id="WP_115453191.1">
    <property type="nucleotide sequence ID" value="NZ_QNQT01000008.1"/>
</dbReference>
<dbReference type="Proteomes" id="UP000257144">
    <property type="component" value="Unassembled WGS sequence"/>
</dbReference>
<accession>A0A3D8GMX4</accession>
<dbReference type="SUPFAM" id="SSF48317">
    <property type="entry name" value="Acid phosphatase/Vanadium-dependent haloperoxidase"/>
    <property type="match status" value="1"/>
</dbReference>
<name>A0A3D8GMX4_9BACI</name>
<dbReference type="AlphaFoldDB" id="A0A3D8GMX4"/>
<comment type="caution">
    <text evidence="2">The sequence shown here is derived from an EMBL/GenBank/DDBJ whole genome shotgun (WGS) entry which is preliminary data.</text>
</comment>
<dbReference type="OrthoDB" id="9790723at2"/>
<sequence length="215" mass="24873">MNMYLKKSPYLLFLLVMPVLGMVYQFLNENPQKAVHISTAADGLIPFLPIFIIPYILWYGYVFIYLVYFCFKDTRVYLKTLILIVVGEAICFLIYFFFQTVVPRPQLTGNGILIDMVRFIYANDQPYNCFPSIHVLTTFAIMLGSRHIGNKHILNTLFIHIAGSLIIISTLFVKQHVVPDMIASMFLVSFLYGILFELYNIPVTEKQETVFVKNK</sequence>
<feature type="transmembrane region" description="Helical" evidence="1">
    <location>
        <begin position="157"/>
        <end position="175"/>
    </location>
</feature>
<dbReference type="EMBL" id="QNQT01000008">
    <property type="protein sequence ID" value="RDU35813.1"/>
    <property type="molecule type" value="Genomic_DNA"/>
</dbReference>
<organism evidence="2 3">
    <name type="scientific">Neobacillus piezotolerans</name>
    <dbReference type="NCBI Taxonomy" id="2259171"/>
    <lineage>
        <taxon>Bacteria</taxon>
        <taxon>Bacillati</taxon>
        <taxon>Bacillota</taxon>
        <taxon>Bacilli</taxon>
        <taxon>Bacillales</taxon>
        <taxon>Bacillaceae</taxon>
        <taxon>Neobacillus</taxon>
    </lineage>
</organism>
<keyword evidence="1" id="KW-0472">Membrane</keyword>